<dbReference type="EMBL" id="JAFFGU010000002">
    <property type="protein sequence ID" value="MBM7277307.1"/>
    <property type="molecule type" value="Genomic_DNA"/>
</dbReference>
<reference evidence="2" key="1">
    <citation type="submission" date="2021-02" db="EMBL/GenBank/DDBJ databases">
        <title>Taxonomy, biology and ecology of Rhodococcus bacteria occurring in California pistachio and other woody hosts as revealed by genome sequence analyses.</title>
        <authorList>
            <person name="Riely B."/>
            <person name="Gai Y."/>
        </authorList>
    </citation>
    <scope>NUCLEOTIDE SEQUENCE</scope>
    <source>
        <strain evidence="2">BP-295</strain>
    </source>
</reference>
<feature type="chain" id="PRO_5043296856" evidence="1">
    <location>
        <begin position="30"/>
        <end position="120"/>
    </location>
</feature>
<organism evidence="3">
    <name type="scientific">Gordonia rubripertincta</name>
    <name type="common">Rhodococcus corallinus</name>
    <dbReference type="NCBI Taxonomy" id="36822"/>
    <lineage>
        <taxon>Bacteria</taxon>
        <taxon>Bacillati</taxon>
        <taxon>Actinomycetota</taxon>
        <taxon>Actinomycetes</taxon>
        <taxon>Mycobacteriales</taxon>
        <taxon>Gordoniaceae</taxon>
        <taxon>Gordonia</taxon>
    </lineage>
</organism>
<gene>
    <name evidence="2" type="ORF">JTZ10_05995</name>
    <name evidence="3" type="ORF">QBL07_05785</name>
</gene>
<protein>
    <submittedName>
        <fullName evidence="3">Uncharacterized protein</fullName>
    </submittedName>
</protein>
<dbReference type="RefSeq" id="WP_005200954.1">
    <property type="nucleotide sequence ID" value="NZ_CP022580.1"/>
</dbReference>
<feature type="signal peptide" evidence="1">
    <location>
        <begin position="1"/>
        <end position="29"/>
    </location>
</feature>
<dbReference type="Proteomes" id="UP001195196">
    <property type="component" value="Unassembled WGS sequence"/>
</dbReference>
<name>A0AAW6R7I8_GORRU</name>
<accession>A0AAW6R7I8</accession>
<evidence type="ECO:0000256" key="1">
    <source>
        <dbReference type="SAM" id="SignalP"/>
    </source>
</evidence>
<dbReference type="KEGG" id="gru:GCWB2_07685"/>
<proteinExistence type="predicted"/>
<dbReference type="GeneID" id="80262729"/>
<dbReference type="AlphaFoldDB" id="A0AAW6R7I8"/>
<reference evidence="3" key="2">
    <citation type="submission" date="2023-04" db="EMBL/GenBank/DDBJ databases">
        <title>Characterization and analysis of the complete genome of Gordonia rubripertincta 112, the degrader of aromatic and aliphatic compounds.</title>
        <authorList>
            <person name="Frantsuzova E."/>
            <person name="Bogun A."/>
            <person name="Delegan Y."/>
        </authorList>
    </citation>
    <scope>NUCLEOTIDE SEQUENCE</scope>
    <source>
        <strain evidence="3">112</strain>
    </source>
</reference>
<keyword evidence="1" id="KW-0732">Signal</keyword>
<dbReference type="EMBL" id="JARUXG010000002">
    <property type="protein sequence ID" value="MDG6780340.1"/>
    <property type="molecule type" value="Genomic_DNA"/>
</dbReference>
<evidence type="ECO:0000313" key="2">
    <source>
        <dbReference type="EMBL" id="MBM7277307.1"/>
    </source>
</evidence>
<evidence type="ECO:0000313" key="3">
    <source>
        <dbReference type="EMBL" id="MDG6780340.1"/>
    </source>
</evidence>
<sequence length="120" mass="12832">MKKALSAGFAAVSILLSAAVIGPVPDANAAGKVTIFPNYADRNCGMKGFAIQHVKVAATPGGTRVNANGQRWARIAVPSRGRVTLTAQLQCQNVRLKQAVQWVTVQDSVTNAQAWKSYYF</sequence>
<comment type="caution">
    <text evidence="3">The sequence shown here is derived from an EMBL/GenBank/DDBJ whole genome shotgun (WGS) entry which is preliminary data.</text>
</comment>